<comment type="cofactor">
    <cofactor evidence="1 13">
        <name>heme</name>
        <dbReference type="ChEBI" id="CHEBI:30413"/>
    </cofactor>
</comment>
<evidence type="ECO:0000256" key="11">
    <source>
        <dbReference type="ARBA" id="ARBA00023033"/>
    </source>
</evidence>
<dbReference type="PANTHER" id="PTHR24305:SF166">
    <property type="entry name" value="CYTOCHROME P450 12A4, MITOCHONDRIAL-RELATED"/>
    <property type="match status" value="1"/>
</dbReference>
<dbReference type="SUPFAM" id="SSF48264">
    <property type="entry name" value="Cytochrome P450"/>
    <property type="match status" value="1"/>
</dbReference>
<dbReference type="PANTHER" id="PTHR24305">
    <property type="entry name" value="CYTOCHROME P450"/>
    <property type="match status" value="1"/>
</dbReference>
<dbReference type="GO" id="GO:0004497">
    <property type="term" value="F:monooxygenase activity"/>
    <property type="evidence" value="ECO:0007669"/>
    <property type="project" value="UniProtKB-KW"/>
</dbReference>
<accession>A0A067PUX9</accession>
<keyword evidence="7 13" id="KW-0479">Metal-binding</keyword>
<dbReference type="GO" id="GO:0016705">
    <property type="term" value="F:oxidoreductase activity, acting on paired donors, with incorporation or reduction of molecular oxygen"/>
    <property type="evidence" value="ECO:0007669"/>
    <property type="project" value="InterPro"/>
</dbReference>
<sequence>MGTWSIALAGLLLLLAKIGVDKVLSIRKAFRNAGDCPGRHVLWLDPFRNLAIVLAQTYPRPGSFANWGVKFAPYAQTGSTCIASVLFLSSRLYFWISDADAIKTVTSDRLTFQKDIPAYEILNIYGENLVSTEHADWKRHRGVSKAAFSEANNALVWTETLRVLTEWFGTLDESLSKTPNKDGLTIKVVDHMVQATLLVISTAGFGRRVSWTEDSSTQPPQGHTLTFRSSLTSTLHNLFFKILTPDWLCDLSSSIYIPYLSRRLAETKEAFSGLRLYIHEIISVARVGVLDGKGVAGDGGGGAALLRNLVEANMTQDGEFRQLTDDELLSNIFVFLLAGHETSAHALSFAIVLLALYPEAQQKIYEEAIQVWPEGTDPLQTSTYKDDHPRLEYTLAVFHETLRMFPSVIRLAKPVFADSAVTVNRFNPADDYCQEGKVEKVSVAIPKGSVVIIDVWALHMNPLHRGPDVEEFKPERFIDTETYRWPRDAFLAFSAGARGCIGKRFSLTESICILANLVRRYEILVPEDLLEKGLEERKRVLLSWVVGVTTTPTNARVRVRRRDQ</sequence>
<evidence type="ECO:0000256" key="9">
    <source>
        <dbReference type="ARBA" id="ARBA00023002"/>
    </source>
</evidence>
<keyword evidence="6" id="KW-0812">Transmembrane</keyword>
<evidence type="ECO:0000313" key="16">
    <source>
        <dbReference type="EMBL" id="KDQ58514.1"/>
    </source>
</evidence>
<evidence type="ECO:0000313" key="17">
    <source>
        <dbReference type="Proteomes" id="UP000027265"/>
    </source>
</evidence>
<evidence type="ECO:0000256" key="13">
    <source>
        <dbReference type="PIRSR" id="PIRSR602401-1"/>
    </source>
</evidence>
<dbReference type="InterPro" id="IPR001128">
    <property type="entry name" value="Cyt_P450"/>
</dbReference>
<evidence type="ECO:0000256" key="6">
    <source>
        <dbReference type="ARBA" id="ARBA00022692"/>
    </source>
</evidence>
<comment type="pathway">
    <text evidence="3">Secondary metabolite biosynthesis; terpenoid biosynthesis.</text>
</comment>
<keyword evidence="8" id="KW-1133">Transmembrane helix</keyword>
<evidence type="ECO:0000256" key="14">
    <source>
        <dbReference type="RuleBase" id="RU000461"/>
    </source>
</evidence>
<comment type="subcellular location">
    <subcellularLocation>
        <location evidence="2">Membrane</location>
    </subcellularLocation>
</comment>
<feature type="chain" id="PRO_5001647791" description="Cytochrome P450" evidence="15">
    <location>
        <begin position="26"/>
        <end position="564"/>
    </location>
</feature>
<evidence type="ECO:0000256" key="15">
    <source>
        <dbReference type="SAM" id="SignalP"/>
    </source>
</evidence>
<dbReference type="GO" id="GO:0020037">
    <property type="term" value="F:heme binding"/>
    <property type="evidence" value="ECO:0007669"/>
    <property type="project" value="InterPro"/>
</dbReference>
<comment type="similarity">
    <text evidence="4 14">Belongs to the cytochrome P450 family.</text>
</comment>
<dbReference type="InterPro" id="IPR050121">
    <property type="entry name" value="Cytochrome_P450_monoxygenase"/>
</dbReference>
<dbReference type="OrthoDB" id="1470350at2759"/>
<evidence type="ECO:0000256" key="4">
    <source>
        <dbReference type="ARBA" id="ARBA00010617"/>
    </source>
</evidence>
<keyword evidence="10 13" id="KW-0408">Iron</keyword>
<dbReference type="GO" id="GO:0005506">
    <property type="term" value="F:iron ion binding"/>
    <property type="evidence" value="ECO:0007669"/>
    <property type="project" value="InterPro"/>
</dbReference>
<keyword evidence="17" id="KW-1185">Reference proteome</keyword>
<dbReference type="Gene3D" id="1.10.630.10">
    <property type="entry name" value="Cytochrome P450"/>
    <property type="match status" value="1"/>
</dbReference>
<evidence type="ECO:0000256" key="10">
    <source>
        <dbReference type="ARBA" id="ARBA00023004"/>
    </source>
</evidence>
<evidence type="ECO:0000256" key="5">
    <source>
        <dbReference type="ARBA" id="ARBA00022617"/>
    </source>
</evidence>
<dbReference type="GO" id="GO:0016020">
    <property type="term" value="C:membrane"/>
    <property type="evidence" value="ECO:0007669"/>
    <property type="project" value="UniProtKB-SubCell"/>
</dbReference>
<name>A0A067PUX9_9AGAM</name>
<dbReference type="STRING" id="933084.A0A067PUX9"/>
<organism evidence="16 17">
    <name type="scientific">Jaapia argillacea MUCL 33604</name>
    <dbReference type="NCBI Taxonomy" id="933084"/>
    <lineage>
        <taxon>Eukaryota</taxon>
        <taxon>Fungi</taxon>
        <taxon>Dikarya</taxon>
        <taxon>Basidiomycota</taxon>
        <taxon>Agaricomycotina</taxon>
        <taxon>Agaricomycetes</taxon>
        <taxon>Agaricomycetidae</taxon>
        <taxon>Jaapiales</taxon>
        <taxon>Jaapiaceae</taxon>
        <taxon>Jaapia</taxon>
    </lineage>
</organism>
<keyword evidence="9 14" id="KW-0560">Oxidoreductase</keyword>
<evidence type="ECO:0008006" key="18">
    <source>
        <dbReference type="Google" id="ProtNLM"/>
    </source>
</evidence>
<dbReference type="InterPro" id="IPR036396">
    <property type="entry name" value="Cyt_P450_sf"/>
</dbReference>
<dbReference type="HOGENOM" id="CLU_001570_25_0_1"/>
<feature type="binding site" description="axial binding residue" evidence="13">
    <location>
        <position position="500"/>
    </location>
    <ligand>
        <name>heme</name>
        <dbReference type="ChEBI" id="CHEBI:30413"/>
    </ligand>
    <ligandPart>
        <name>Fe</name>
        <dbReference type="ChEBI" id="CHEBI:18248"/>
    </ligandPart>
</feature>
<evidence type="ECO:0000256" key="1">
    <source>
        <dbReference type="ARBA" id="ARBA00001971"/>
    </source>
</evidence>
<dbReference type="PRINTS" id="PR00463">
    <property type="entry name" value="EP450I"/>
</dbReference>
<keyword evidence="11 14" id="KW-0503">Monooxygenase</keyword>
<evidence type="ECO:0000256" key="2">
    <source>
        <dbReference type="ARBA" id="ARBA00004370"/>
    </source>
</evidence>
<feature type="signal peptide" evidence="15">
    <location>
        <begin position="1"/>
        <end position="25"/>
    </location>
</feature>
<dbReference type="InterPro" id="IPR002401">
    <property type="entry name" value="Cyt_P450_E_grp-I"/>
</dbReference>
<dbReference type="PRINTS" id="PR00385">
    <property type="entry name" value="P450"/>
</dbReference>
<dbReference type="AlphaFoldDB" id="A0A067PUX9"/>
<keyword evidence="5 13" id="KW-0349">Heme</keyword>
<evidence type="ECO:0000256" key="7">
    <source>
        <dbReference type="ARBA" id="ARBA00022723"/>
    </source>
</evidence>
<dbReference type="Proteomes" id="UP000027265">
    <property type="component" value="Unassembled WGS sequence"/>
</dbReference>
<gene>
    <name evidence="16" type="ORF">JAAARDRAFT_34328</name>
</gene>
<evidence type="ECO:0000256" key="8">
    <source>
        <dbReference type="ARBA" id="ARBA00022989"/>
    </source>
</evidence>
<proteinExistence type="inferred from homology"/>
<dbReference type="InterPro" id="IPR017972">
    <property type="entry name" value="Cyt_P450_CS"/>
</dbReference>
<dbReference type="Pfam" id="PF00067">
    <property type="entry name" value="p450"/>
    <property type="match status" value="1"/>
</dbReference>
<evidence type="ECO:0000256" key="12">
    <source>
        <dbReference type="ARBA" id="ARBA00023136"/>
    </source>
</evidence>
<dbReference type="InParanoid" id="A0A067PUX9"/>
<dbReference type="PROSITE" id="PS00086">
    <property type="entry name" value="CYTOCHROME_P450"/>
    <property type="match status" value="1"/>
</dbReference>
<dbReference type="EMBL" id="KL197717">
    <property type="protein sequence ID" value="KDQ58514.1"/>
    <property type="molecule type" value="Genomic_DNA"/>
</dbReference>
<reference evidence="17" key="1">
    <citation type="journal article" date="2014" name="Proc. Natl. Acad. Sci. U.S.A.">
        <title>Extensive sampling of basidiomycete genomes demonstrates inadequacy of the white-rot/brown-rot paradigm for wood decay fungi.</title>
        <authorList>
            <person name="Riley R."/>
            <person name="Salamov A.A."/>
            <person name="Brown D.W."/>
            <person name="Nagy L.G."/>
            <person name="Floudas D."/>
            <person name="Held B.W."/>
            <person name="Levasseur A."/>
            <person name="Lombard V."/>
            <person name="Morin E."/>
            <person name="Otillar R."/>
            <person name="Lindquist E.A."/>
            <person name="Sun H."/>
            <person name="LaButti K.M."/>
            <person name="Schmutz J."/>
            <person name="Jabbour D."/>
            <person name="Luo H."/>
            <person name="Baker S.E."/>
            <person name="Pisabarro A.G."/>
            <person name="Walton J.D."/>
            <person name="Blanchette R.A."/>
            <person name="Henrissat B."/>
            <person name="Martin F."/>
            <person name="Cullen D."/>
            <person name="Hibbett D.S."/>
            <person name="Grigoriev I.V."/>
        </authorList>
    </citation>
    <scope>NUCLEOTIDE SEQUENCE [LARGE SCALE GENOMIC DNA]</scope>
    <source>
        <strain evidence="17">MUCL 33604</strain>
    </source>
</reference>
<keyword evidence="15" id="KW-0732">Signal</keyword>
<keyword evidence="12" id="KW-0472">Membrane</keyword>
<evidence type="ECO:0000256" key="3">
    <source>
        <dbReference type="ARBA" id="ARBA00004721"/>
    </source>
</evidence>
<protein>
    <recommendedName>
        <fullName evidence="18">Cytochrome P450</fullName>
    </recommendedName>
</protein>